<dbReference type="GO" id="GO:0032259">
    <property type="term" value="P:methylation"/>
    <property type="evidence" value="ECO:0007669"/>
    <property type="project" value="UniProtKB-KW"/>
</dbReference>
<dbReference type="Pfam" id="PF12161">
    <property type="entry name" value="HsdM_N"/>
    <property type="match status" value="1"/>
</dbReference>
<dbReference type="EMBL" id="UHDZ01000001">
    <property type="protein sequence ID" value="SUM67059.1"/>
    <property type="molecule type" value="Genomic_DNA"/>
</dbReference>
<dbReference type="GeneID" id="300272483"/>
<comment type="similarity">
    <text evidence="1">Belongs to the N(4)/N(6)-methyltransferase family.</text>
</comment>
<keyword evidence="4" id="KW-0489">Methyltransferase</keyword>
<dbReference type="Proteomes" id="UP000255425">
    <property type="component" value="Unassembled WGS sequence"/>
</dbReference>
<sequence length="75" mass="9049">MDANEFKNYILGLIFYRFLSEKIETQSERLLVEDNMTYEEAMNHDAYRPIVEKELIQRIGFVIEPEHLFSHLKQN</sequence>
<keyword evidence="4" id="KW-0808">Transferase</keyword>
<dbReference type="RefSeq" id="WP_420802135.1">
    <property type="nucleotide sequence ID" value="NZ_CP066042.1"/>
</dbReference>
<dbReference type="GO" id="GO:0009307">
    <property type="term" value="P:DNA restriction-modification system"/>
    <property type="evidence" value="ECO:0007669"/>
    <property type="project" value="UniProtKB-KW"/>
</dbReference>
<proteinExistence type="inferred from homology"/>
<evidence type="ECO:0000256" key="1">
    <source>
        <dbReference type="ARBA" id="ARBA00006594"/>
    </source>
</evidence>
<organism evidence="4 5">
    <name type="scientific">Staphylococcus saccharolyticus</name>
    <dbReference type="NCBI Taxonomy" id="33028"/>
    <lineage>
        <taxon>Bacteria</taxon>
        <taxon>Bacillati</taxon>
        <taxon>Bacillota</taxon>
        <taxon>Bacilli</taxon>
        <taxon>Bacillales</taxon>
        <taxon>Staphylococcaceae</taxon>
        <taxon>Staphylococcus</taxon>
    </lineage>
</organism>
<dbReference type="Gene3D" id="1.20.1260.30">
    <property type="match status" value="1"/>
</dbReference>
<name>A0A380GYS9_9STAP</name>
<gene>
    <name evidence="4" type="ORF">NCTC11807_00111</name>
</gene>
<evidence type="ECO:0000313" key="4">
    <source>
        <dbReference type="EMBL" id="SUM67059.1"/>
    </source>
</evidence>
<dbReference type="InterPro" id="IPR038333">
    <property type="entry name" value="T1MK-like_N_sf"/>
</dbReference>
<feature type="domain" description="N6 adenine-specific DNA methyltransferase N-terminal" evidence="3">
    <location>
        <begin position="1"/>
        <end position="75"/>
    </location>
</feature>
<reference evidence="4 5" key="1">
    <citation type="submission" date="2018-06" db="EMBL/GenBank/DDBJ databases">
        <authorList>
            <consortium name="Pathogen Informatics"/>
            <person name="Doyle S."/>
        </authorList>
    </citation>
    <scope>NUCLEOTIDE SEQUENCE [LARGE SCALE GENOMIC DNA]</scope>
    <source>
        <strain evidence="4 5">NCTC11807</strain>
    </source>
</reference>
<evidence type="ECO:0000259" key="3">
    <source>
        <dbReference type="Pfam" id="PF12161"/>
    </source>
</evidence>
<dbReference type="AlphaFoldDB" id="A0A380GYS9"/>
<keyword evidence="2" id="KW-0680">Restriction system</keyword>
<accession>A0A380GYS9</accession>
<keyword evidence="5" id="KW-1185">Reference proteome</keyword>
<dbReference type="InterPro" id="IPR022749">
    <property type="entry name" value="D12N6_MeTrfase_N"/>
</dbReference>
<dbReference type="GO" id="GO:0009007">
    <property type="term" value="F:site-specific DNA-methyltransferase (adenine-specific) activity"/>
    <property type="evidence" value="ECO:0007669"/>
    <property type="project" value="UniProtKB-EC"/>
</dbReference>
<evidence type="ECO:0000256" key="2">
    <source>
        <dbReference type="ARBA" id="ARBA00022747"/>
    </source>
</evidence>
<evidence type="ECO:0000313" key="5">
    <source>
        <dbReference type="Proteomes" id="UP000255425"/>
    </source>
</evidence>
<protein>
    <submittedName>
        <fullName evidence="4">Type I restriction-modification system, DNA-methyltransferase subunit M</fullName>
        <ecNumber evidence="4">2.1.1.72</ecNumber>
    </submittedName>
</protein>
<dbReference type="EC" id="2.1.1.72" evidence="4"/>